<feature type="non-terminal residue" evidence="1">
    <location>
        <position position="66"/>
    </location>
</feature>
<reference evidence="1" key="1">
    <citation type="journal article" date="2015" name="Nature">
        <title>Complex archaea that bridge the gap between prokaryotes and eukaryotes.</title>
        <authorList>
            <person name="Spang A."/>
            <person name="Saw J.H."/>
            <person name="Jorgensen S.L."/>
            <person name="Zaremba-Niedzwiedzka K."/>
            <person name="Martijn J."/>
            <person name="Lind A.E."/>
            <person name="van Eijk R."/>
            <person name="Schleper C."/>
            <person name="Guy L."/>
            <person name="Ettema T.J."/>
        </authorList>
    </citation>
    <scope>NUCLEOTIDE SEQUENCE</scope>
</reference>
<dbReference type="AlphaFoldDB" id="A0A0F9GXN5"/>
<proteinExistence type="predicted"/>
<sequence>MVWGDQVIAVRVQAVPNLGMIWGQPTGTVTDQAAVTPTLVALADVAWVSLVTGKVHGGFHASHGLH</sequence>
<protein>
    <submittedName>
        <fullName evidence="1">Uncharacterized protein</fullName>
    </submittedName>
</protein>
<accession>A0A0F9GXN5</accession>
<name>A0A0F9GXN5_9ZZZZ</name>
<evidence type="ECO:0000313" key="1">
    <source>
        <dbReference type="EMBL" id="KKL95456.1"/>
    </source>
</evidence>
<gene>
    <name evidence="1" type="ORF">LCGC14_1854330</name>
</gene>
<organism evidence="1">
    <name type="scientific">marine sediment metagenome</name>
    <dbReference type="NCBI Taxonomy" id="412755"/>
    <lineage>
        <taxon>unclassified sequences</taxon>
        <taxon>metagenomes</taxon>
        <taxon>ecological metagenomes</taxon>
    </lineage>
</organism>
<comment type="caution">
    <text evidence="1">The sequence shown here is derived from an EMBL/GenBank/DDBJ whole genome shotgun (WGS) entry which is preliminary data.</text>
</comment>
<dbReference type="EMBL" id="LAZR01018671">
    <property type="protein sequence ID" value="KKL95456.1"/>
    <property type="molecule type" value="Genomic_DNA"/>
</dbReference>